<dbReference type="EMBL" id="CAIIXF020000010">
    <property type="protein sequence ID" value="CAH1796242.1"/>
    <property type="molecule type" value="Genomic_DNA"/>
</dbReference>
<accession>A0A8J1TW75</accession>
<dbReference type="Gene3D" id="1.20.5.170">
    <property type="match status" value="2"/>
</dbReference>
<keyword evidence="2" id="KW-1185">Reference proteome</keyword>
<sequence length="1741" mass="192875">MMWLKFLTLAVLIAVSVEAKGKGKWPGGKSLIKAGIWGSIWGDSSEEDFDDNFHKALIAELRKLSKTIDNQGSQIRAQGGKLTAAENKIKSQENNIKDLDNKRKDQDNKIKNQDNKIKSQDNQIRDLENKRKDQEKKISNQENKIRDQENKINGQQRNINSIENARRADSTKLSGVATKVTNLENGRVADARVVKGLGDRLTRAENKVKVFDAVLNDKSLENRLNDLGDAAADAKTKIEKIVGEADIVKKGQAENREMITTIKEQIANLAGSPCDGECVDKKITESEKKLQDNLELYVTNAKFDEFETAQEKLNGQLEQGLATTAAQVDAINTNLNSLNTQQTETKGRVDTLVQSTNTFRDRLQIVEDDLKINDIKTKETAEFLIVLTTKTNKRLVALENVTDVNKATTTERIDSVIAETDSRLNNIVNQLESAVARQQQVNFVDELRINSTDAKLRDVITKVDELQVGLESLANSHVDLGNLSVTIVKAIEGFEKDATEVSNIIETNSDELQKRLQRLDNEVDSVKGVMTQFADWTKVAVEDINTIKSDASQMREKISTNTDDIEALDTVVPRIEQLEKVTLNNTQDIRALEYLSPKIAENGQSIKNIDDELEKLKDIPSNVGENTDKIADIEGRIADLPEVKKTIAGNQDAIKNASSVISKSKSDIAEAQQDINDNKVAITEAINGVDAVRNNVVAVDDKVSSLAEKVEKNKEDISELNVRLGPLGSLPLRVGKLEDDIKSVESNVVGIQGQLPKIDANAKMINDLETTTTEKFANVRNATMENVNKISNIATKLLEIDTNKKLIEQLENQTEAQVDQLAKLTNTLKEQIQDLSAVANNNNVKTNENAAYLDTLSTGVDKRFTALENVTETNKANSNERIDSVIAETDSRLNNVIRQLESAVARQDQVNFIEELHHNATDAKLRDVTSKVEELQVGLEALANSHIDLGNLSVTIVKAIEGFEKDASEVSNIIETNSDELQKRLTKLDNQVDTIQGVMTQFADWTKVAVEDINTIKSDASQMREKISTNTDDIEALDTVVPRIEQLEKVTLNNTQDIRALESLSPKIAENVQSIKDIDDELEKLKDIPNNVGENTGKIADIEGRIADLPEVKKTIAGNQDAIKNASSVISKSEADIAEAQQKINNNKVAISEAVSSVDVVRNSVVAVDDKVDSLAEKVKKNEEDISGLTTRVGSLENLPARVNQLETGMTTAESSIRDIQNQLPKITANTQKIDQLEVTMNEKLEKVQTTASNNTNKIADVSLKQLEIDEIRDALAYNNRKIDTMNAHIAAICQRTDLAFDEMSRNWTSTLRPIRNRLTEVEKIASAPQPDPWVPSDGDKTSIGQVAKAITDLQQVDVEIKSDVEKIKADLIQYEETDMAAEKSVDNKLKDLQQTHKTDKEAGDAKIDSTITTHNNDMTTFQQVKEEIRSVVQKNAGSIEKLEQGLQKLENSTAKNALNIAELEKVKAEQAIKLDAHARGLTSLIAEMDAVIDTITSQNATIKSVQQELSQLKQLTVGKAEIADIVKQIERISTASINEQKKAITDIQSEIETIKEDATAQENALGELRQKLASATSGMNITIEELKRELENLWKTGDNLGAEQRNFVKEVRDIMNAFSNSMSKMDKGLKDLNMKVDNTPDKADLQAFYTNMNRGVTSTRQSIVKQQQDIMALFGQVTRITGSLNSINEDIQNKLDTVASKTTAEELQKQVADNKAELNQKIAILEQSVAEVMKKQERYN</sequence>
<name>A0A8J1TW75_OWEFU</name>
<dbReference type="Proteomes" id="UP000749559">
    <property type="component" value="Unassembled WGS sequence"/>
</dbReference>
<reference evidence="1" key="1">
    <citation type="submission" date="2022-03" db="EMBL/GenBank/DDBJ databases">
        <authorList>
            <person name="Martin C."/>
        </authorList>
    </citation>
    <scope>NUCLEOTIDE SEQUENCE</scope>
</reference>
<dbReference type="Gene3D" id="1.20.120.810">
    <property type="entry name" value="Vinculin, Vh2 four-helix bundle"/>
    <property type="match status" value="1"/>
</dbReference>
<dbReference type="Gene3D" id="1.10.287.1490">
    <property type="match status" value="1"/>
</dbReference>
<evidence type="ECO:0000313" key="1">
    <source>
        <dbReference type="EMBL" id="CAH1796242.1"/>
    </source>
</evidence>
<organism evidence="1 2">
    <name type="scientific">Owenia fusiformis</name>
    <name type="common">Polychaete worm</name>
    <dbReference type="NCBI Taxonomy" id="6347"/>
    <lineage>
        <taxon>Eukaryota</taxon>
        <taxon>Metazoa</taxon>
        <taxon>Spiralia</taxon>
        <taxon>Lophotrochozoa</taxon>
        <taxon>Annelida</taxon>
        <taxon>Polychaeta</taxon>
        <taxon>Sedentaria</taxon>
        <taxon>Canalipalpata</taxon>
        <taxon>Sabellida</taxon>
        <taxon>Oweniida</taxon>
        <taxon>Oweniidae</taxon>
        <taxon>Owenia</taxon>
    </lineage>
</organism>
<comment type="caution">
    <text evidence="1">The sequence shown here is derived from an EMBL/GenBank/DDBJ whole genome shotgun (WGS) entry which is preliminary data.</text>
</comment>
<dbReference type="PANTHER" id="PTHR45615">
    <property type="entry name" value="MYOSIN HEAVY CHAIN, NON-MUSCLE"/>
    <property type="match status" value="1"/>
</dbReference>
<dbReference type="SUPFAM" id="SSF57997">
    <property type="entry name" value="Tropomyosin"/>
    <property type="match status" value="2"/>
</dbReference>
<dbReference type="PANTHER" id="PTHR45615:SF80">
    <property type="entry name" value="GRIP DOMAIN-CONTAINING PROTEIN"/>
    <property type="match status" value="1"/>
</dbReference>
<proteinExistence type="predicted"/>
<gene>
    <name evidence="1" type="ORF">OFUS_LOCUS20676</name>
</gene>
<evidence type="ECO:0000313" key="2">
    <source>
        <dbReference type="Proteomes" id="UP000749559"/>
    </source>
</evidence>
<protein>
    <submittedName>
        <fullName evidence="1">Uncharacterized protein</fullName>
    </submittedName>
</protein>